<evidence type="ECO:0000313" key="1">
    <source>
        <dbReference type="EMBL" id="SVA44774.1"/>
    </source>
</evidence>
<proteinExistence type="predicted"/>
<gene>
    <name evidence="1" type="ORF">METZ01_LOCUS97628</name>
</gene>
<dbReference type="AlphaFoldDB" id="A0A381VX01"/>
<accession>A0A381VX01</accession>
<sequence length="41" mass="4749">MSDSNWSLFSPLKEKLIFFPDENFLIISYKIEDVVVVLPSS</sequence>
<organism evidence="1">
    <name type="scientific">marine metagenome</name>
    <dbReference type="NCBI Taxonomy" id="408172"/>
    <lineage>
        <taxon>unclassified sequences</taxon>
        <taxon>metagenomes</taxon>
        <taxon>ecological metagenomes</taxon>
    </lineage>
</organism>
<name>A0A381VX01_9ZZZZ</name>
<protein>
    <submittedName>
        <fullName evidence="1">Uncharacterized protein</fullName>
    </submittedName>
</protein>
<dbReference type="EMBL" id="UINC01010030">
    <property type="protein sequence ID" value="SVA44774.1"/>
    <property type="molecule type" value="Genomic_DNA"/>
</dbReference>
<reference evidence="1" key="1">
    <citation type="submission" date="2018-05" db="EMBL/GenBank/DDBJ databases">
        <authorList>
            <person name="Lanie J.A."/>
            <person name="Ng W.-L."/>
            <person name="Kazmierczak K.M."/>
            <person name="Andrzejewski T.M."/>
            <person name="Davidsen T.M."/>
            <person name="Wayne K.J."/>
            <person name="Tettelin H."/>
            <person name="Glass J.I."/>
            <person name="Rusch D."/>
            <person name="Podicherti R."/>
            <person name="Tsui H.-C.T."/>
            <person name="Winkler M.E."/>
        </authorList>
    </citation>
    <scope>NUCLEOTIDE SEQUENCE</scope>
</reference>